<dbReference type="Gene3D" id="1.20.1270.90">
    <property type="entry name" value="AF1782-like"/>
    <property type="match status" value="1"/>
</dbReference>
<feature type="compositionally biased region" description="Gly residues" evidence="2">
    <location>
        <begin position="728"/>
        <end position="752"/>
    </location>
</feature>
<evidence type="ECO:0000256" key="2">
    <source>
        <dbReference type="SAM" id="MobiDB-lite"/>
    </source>
</evidence>
<protein>
    <submittedName>
        <fullName evidence="7">DUF4073 domain-containing protein</fullName>
    </submittedName>
</protein>
<feature type="region of interest" description="Disordered" evidence="2">
    <location>
        <begin position="720"/>
        <end position="752"/>
    </location>
</feature>
<accession>A0A4Y5YTS9</accession>
<feature type="signal peptide" evidence="4">
    <location>
        <begin position="1"/>
        <end position="33"/>
    </location>
</feature>
<dbReference type="RefSeq" id="WP_140037969.1">
    <property type="nucleotide sequence ID" value="NZ_CP041040.1"/>
</dbReference>
<dbReference type="Gene3D" id="3.60.21.10">
    <property type="match status" value="1"/>
</dbReference>
<dbReference type="InterPro" id="IPR039331">
    <property type="entry name" value="PAPs-like"/>
</dbReference>
<dbReference type="PANTHER" id="PTHR22953">
    <property type="entry name" value="ACID PHOSPHATASE RELATED"/>
    <property type="match status" value="1"/>
</dbReference>
<name>A0A4Y5YTS9_9MICO</name>
<dbReference type="InterPro" id="IPR025142">
    <property type="entry name" value="DUF4073"/>
</dbReference>
<keyword evidence="1 4" id="KW-0732">Signal</keyword>
<organism evidence="7 8">
    <name type="scientific">Microbacterium foliorum</name>
    <dbReference type="NCBI Taxonomy" id="104336"/>
    <lineage>
        <taxon>Bacteria</taxon>
        <taxon>Bacillati</taxon>
        <taxon>Actinomycetota</taxon>
        <taxon>Actinomycetes</taxon>
        <taxon>Micrococcales</taxon>
        <taxon>Microbacteriaceae</taxon>
        <taxon>Microbacterium</taxon>
    </lineage>
</organism>
<evidence type="ECO:0000256" key="4">
    <source>
        <dbReference type="SAM" id="SignalP"/>
    </source>
</evidence>
<dbReference type="Pfam" id="PF13285">
    <property type="entry name" value="DUF4073"/>
    <property type="match status" value="1"/>
</dbReference>
<dbReference type="Proteomes" id="UP000316125">
    <property type="component" value="Chromosome"/>
</dbReference>
<keyword evidence="3" id="KW-1133">Transmembrane helix</keyword>
<feature type="transmembrane region" description="Helical" evidence="3">
    <location>
        <begin position="765"/>
        <end position="784"/>
    </location>
</feature>
<dbReference type="EMBL" id="CP041040">
    <property type="protein sequence ID" value="QDE35823.1"/>
    <property type="molecule type" value="Genomic_DNA"/>
</dbReference>
<feature type="domain" description="DUF4073" evidence="6">
    <location>
        <begin position="559"/>
        <end position="639"/>
    </location>
</feature>
<dbReference type="PANTHER" id="PTHR22953:SF153">
    <property type="entry name" value="PURPLE ACID PHOSPHATASE"/>
    <property type="match status" value="1"/>
</dbReference>
<dbReference type="InterPro" id="IPR029052">
    <property type="entry name" value="Metallo-depent_PP-like"/>
</dbReference>
<feature type="chain" id="PRO_5038641717" evidence="4">
    <location>
        <begin position="34"/>
        <end position="803"/>
    </location>
</feature>
<evidence type="ECO:0000313" key="7">
    <source>
        <dbReference type="EMBL" id="QDE35823.1"/>
    </source>
</evidence>
<dbReference type="SUPFAM" id="SSF56300">
    <property type="entry name" value="Metallo-dependent phosphatases"/>
    <property type="match status" value="1"/>
</dbReference>
<reference evidence="7 8" key="1">
    <citation type="submission" date="2019-06" db="EMBL/GenBank/DDBJ databases">
        <title>Complete genome of Microbacterium foliorum M2.</title>
        <authorList>
            <person name="Cao G."/>
        </authorList>
    </citation>
    <scope>NUCLEOTIDE SEQUENCE [LARGE SCALE GENOMIC DNA]</scope>
    <source>
        <strain evidence="7 8">M2</strain>
    </source>
</reference>
<dbReference type="AlphaFoldDB" id="A0A4Y5YTS9"/>
<evidence type="ECO:0000259" key="5">
    <source>
        <dbReference type="Pfam" id="PF00149"/>
    </source>
</evidence>
<keyword evidence="3" id="KW-0472">Membrane</keyword>
<dbReference type="OrthoDB" id="9812856at2"/>
<proteinExistence type="predicted"/>
<evidence type="ECO:0000256" key="1">
    <source>
        <dbReference type="ARBA" id="ARBA00022729"/>
    </source>
</evidence>
<evidence type="ECO:0000313" key="8">
    <source>
        <dbReference type="Proteomes" id="UP000316125"/>
    </source>
</evidence>
<feature type="domain" description="Calcineurin-like phosphoesterase" evidence="5">
    <location>
        <begin position="360"/>
        <end position="556"/>
    </location>
</feature>
<dbReference type="Pfam" id="PF00149">
    <property type="entry name" value="Metallophos"/>
    <property type="match status" value="1"/>
</dbReference>
<gene>
    <name evidence="7" type="ORF">FIV50_14115</name>
</gene>
<evidence type="ECO:0000259" key="6">
    <source>
        <dbReference type="Pfam" id="PF13285"/>
    </source>
</evidence>
<dbReference type="InterPro" id="IPR004843">
    <property type="entry name" value="Calcineurin-like_PHP"/>
</dbReference>
<evidence type="ECO:0000256" key="3">
    <source>
        <dbReference type="SAM" id="Phobius"/>
    </source>
</evidence>
<keyword evidence="3" id="KW-0812">Transmembrane</keyword>
<sequence>MHPSRPQTRTRGVALVGVALSAVLVASPIAASAQVPAAVPHEVVAAAESSFQVPTGALVAGSTVRIEYATESPDDTNWIGFYRDGEVPGGDGQVSVAWKYAPGASGFIDLEVPAAPGSYTLWFLAADGYEPLAEQQTVTVSAAGGELNPGDPAAAVDIDSVTTGVATDGVLLREGFDAGLPESWSVESASTMDGVGTADYRGWSATTRDEWTANVDEMRARFARPLAGFAVADAQQFGALPFSSTLTSAAVDVEYLRSLELSFDSHYRGAPAQTGVVRASFDGGDWAEVLRLDSASVADGYDPLQLNYMQEIAIDVPVGAAEVRFQWQLDAPDAGARYWAIDSVTVRQGALATEEEATTLWTVSDIQGHPQDFEHGLNDLHELAPDPAGLLIVGDLVNSGTSTEWDEIYQVMENTTAIRPETTVTSIGNHERYASGGFASNFERFLAFAERDKAYAEYVLSGPGGQVPVITIGQEISGPSDVAMTDEQVEFLEERLAHWTAQGSQVIVNTHFPLGDTVSASWIPWYHDHHLMNDRLTSILGNYPNAVVFSGHTHYPATLGDWAVQRRTADGHPDGFWSVNTVAMHVGWDARGENTEGISEVTIGDVNNGLIVESYGDRIVVKALDFFADAQIREVTIHNPLTPYAADIVPVAERPADYSAVDAALAAVPADLSPFTADSVAALNRAISAVERELTAADQADVDAMAAAIRAAVDGLVRIDDEAPGTDPGAGSGSGSDSGSGSGVGSGSDGGAADGDLATTGYDPGVTWILALGLLGLGGGILLVRRLVARRSSSDATESTPLS</sequence>
<dbReference type="GO" id="GO:0003993">
    <property type="term" value="F:acid phosphatase activity"/>
    <property type="evidence" value="ECO:0007669"/>
    <property type="project" value="InterPro"/>
</dbReference>